<gene>
    <name evidence="10" type="ORF">METZ01_LOCUS410869</name>
</gene>
<comment type="catalytic activity">
    <reaction evidence="1">
        <text>2 6,7-dimethyl-8-(1-D-ribityl)lumazine + H(+) = 5-amino-6-(D-ribitylamino)uracil + riboflavin</text>
        <dbReference type="Rhea" id="RHEA:20772"/>
        <dbReference type="ChEBI" id="CHEBI:15378"/>
        <dbReference type="ChEBI" id="CHEBI:15934"/>
        <dbReference type="ChEBI" id="CHEBI:57986"/>
        <dbReference type="ChEBI" id="CHEBI:58201"/>
        <dbReference type="EC" id="2.5.1.9"/>
    </reaction>
</comment>
<sequence>MAQVDAINKGCRLRVLTGALPLDMVQIGDSISVNGVCLTVTALHAHGFGADVSAESLDCTTLGQLDTGDRVNLEAALTLAQPLGGHMVTGHIDGVAEVVSTADEGTARRLVLMAPKELGRYIASKGSVAIDGVSLTVNTVDGSGFEVMIV</sequence>
<evidence type="ECO:0000313" key="10">
    <source>
        <dbReference type="EMBL" id="SVD58015.1"/>
    </source>
</evidence>
<proteinExistence type="predicted"/>
<evidence type="ECO:0000256" key="3">
    <source>
        <dbReference type="ARBA" id="ARBA00004887"/>
    </source>
</evidence>
<feature type="domain" description="Lumazine-binding" evidence="9">
    <location>
        <begin position="1"/>
        <end position="86"/>
    </location>
</feature>
<feature type="non-terminal residue" evidence="10">
    <location>
        <position position="150"/>
    </location>
</feature>
<dbReference type="Pfam" id="PF00677">
    <property type="entry name" value="Lum_binding"/>
    <property type="match status" value="2"/>
</dbReference>
<dbReference type="PANTHER" id="PTHR21098:SF12">
    <property type="entry name" value="RIBOFLAVIN SYNTHASE"/>
    <property type="match status" value="1"/>
</dbReference>
<evidence type="ECO:0000256" key="8">
    <source>
        <dbReference type="ARBA" id="ARBA00022737"/>
    </source>
</evidence>
<protein>
    <recommendedName>
        <fullName evidence="5">Riboflavin synthase</fullName>
        <ecNumber evidence="4">2.5.1.9</ecNumber>
    </recommendedName>
</protein>
<evidence type="ECO:0000256" key="5">
    <source>
        <dbReference type="ARBA" id="ARBA00013950"/>
    </source>
</evidence>
<dbReference type="EMBL" id="UINC01159749">
    <property type="protein sequence ID" value="SVD58015.1"/>
    <property type="molecule type" value="Genomic_DNA"/>
</dbReference>
<dbReference type="InterPro" id="IPR001783">
    <property type="entry name" value="Lumazine-bd"/>
</dbReference>
<evidence type="ECO:0000256" key="2">
    <source>
        <dbReference type="ARBA" id="ARBA00002803"/>
    </source>
</evidence>
<name>A0A382WI34_9ZZZZ</name>
<dbReference type="GO" id="GO:0004746">
    <property type="term" value="F:riboflavin synthase activity"/>
    <property type="evidence" value="ECO:0007669"/>
    <property type="project" value="UniProtKB-EC"/>
</dbReference>
<evidence type="ECO:0000256" key="4">
    <source>
        <dbReference type="ARBA" id="ARBA00012827"/>
    </source>
</evidence>
<dbReference type="EC" id="2.5.1.9" evidence="4"/>
<dbReference type="NCBIfam" id="NF006767">
    <property type="entry name" value="PRK09289.1"/>
    <property type="match status" value="1"/>
</dbReference>
<dbReference type="SUPFAM" id="SSF63380">
    <property type="entry name" value="Riboflavin synthase domain-like"/>
    <property type="match status" value="2"/>
</dbReference>
<evidence type="ECO:0000256" key="1">
    <source>
        <dbReference type="ARBA" id="ARBA00000968"/>
    </source>
</evidence>
<evidence type="ECO:0000256" key="7">
    <source>
        <dbReference type="ARBA" id="ARBA00022679"/>
    </source>
</evidence>
<feature type="domain" description="Lumazine-binding" evidence="9">
    <location>
        <begin position="87"/>
        <end position="150"/>
    </location>
</feature>
<evidence type="ECO:0000259" key="9">
    <source>
        <dbReference type="PROSITE" id="PS51177"/>
    </source>
</evidence>
<dbReference type="CDD" id="cd00402">
    <property type="entry name" value="Riboflavin_synthase_like"/>
    <property type="match status" value="1"/>
</dbReference>
<dbReference type="Gene3D" id="2.40.30.20">
    <property type="match status" value="2"/>
</dbReference>
<keyword evidence="7" id="KW-0808">Transferase</keyword>
<dbReference type="InterPro" id="IPR023366">
    <property type="entry name" value="ATP_synth_asu-like_sf"/>
</dbReference>
<comment type="function">
    <text evidence="2">Catalyzes the dismutation of two molecules of 6,7-dimethyl-8-ribityllumazine, resulting in the formation of riboflavin and 5-amino-6-(D-ribitylamino)uracil.</text>
</comment>
<evidence type="ECO:0000256" key="6">
    <source>
        <dbReference type="ARBA" id="ARBA00022619"/>
    </source>
</evidence>
<keyword evidence="6" id="KW-0686">Riboflavin biosynthesis</keyword>
<accession>A0A382WI34</accession>
<organism evidence="10">
    <name type="scientific">marine metagenome</name>
    <dbReference type="NCBI Taxonomy" id="408172"/>
    <lineage>
        <taxon>unclassified sequences</taxon>
        <taxon>metagenomes</taxon>
        <taxon>ecological metagenomes</taxon>
    </lineage>
</organism>
<dbReference type="InterPro" id="IPR017938">
    <property type="entry name" value="Riboflavin_synthase-like_b-brl"/>
</dbReference>
<dbReference type="AlphaFoldDB" id="A0A382WI34"/>
<dbReference type="PANTHER" id="PTHR21098">
    <property type="entry name" value="RIBOFLAVIN SYNTHASE ALPHA CHAIN"/>
    <property type="match status" value="1"/>
</dbReference>
<dbReference type="GO" id="GO:0009231">
    <property type="term" value="P:riboflavin biosynthetic process"/>
    <property type="evidence" value="ECO:0007669"/>
    <property type="project" value="UniProtKB-KW"/>
</dbReference>
<reference evidence="10" key="1">
    <citation type="submission" date="2018-05" db="EMBL/GenBank/DDBJ databases">
        <authorList>
            <person name="Lanie J.A."/>
            <person name="Ng W.-L."/>
            <person name="Kazmierczak K.M."/>
            <person name="Andrzejewski T.M."/>
            <person name="Davidsen T.M."/>
            <person name="Wayne K.J."/>
            <person name="Tettelin H."/>
            <person name="Glass J.I."/>
            <person name="Rusch D."/>
            <person name="Podicherti R."/>
            <person name="Tsui H.-C.T."/>
            <person name="Winkler M.E."/>
        </authorList>
    </citation>
    <scope>NUCLEOTIDE SEQUENCE</scope>
</reference>
<comment type="pathway">
    <text evidence="3">Cofactor biosynthesis; riboflavin biosynthesis; riboflavin from 2-hydroxy-3-oxobutyl phosphate and 5-amino-6-(D-ribitylamino)uracil: step 2/2.</text>
</comment>
<dbReference type="PROSITE" id="PS51177">
    <property type="entry name" value="LUMAZINE_BIND"/>
    <property type="match status" value="2"/>
</dbReference>
<dbReference type="InterPro" id="IPR026017">
    <property type="entry name" value="Lumazine-bd_dom"/>
</dbReference>
<keyword evidence="8" id="KW-0677">Repeat</keyword>